<reference evidence="7 10" key="2">
    <citation type="submission" date="2020-07" db="EMBL/GenBank/DDBJ databases">
        <title>Sequencing the genomes of 1000 actinobacteria strains.</title>
        <authorList>
            <person name="Klenk H.-P."/>
        </authorList>
    </citation>
    <scope>NUCLEOTIDE SEQUENCE [LARGE SCALE GENOMIC DNA]</scope>
    <source>
        <strain evidence="7 10">DSM 23870</strain>
    </source>
</reference>
<name>A0A4Q2MA06_9MICO</name>
<dbReference type="Proteomes" id="UP000581087">
    <property type="component" value="Unassembled WGS sequence"/>
</dbReference>
<feature type="DNA-binding region" description="H-T-H motif" evidence="5">
    <location>
        <begin position="27"/>
        <end position="46"/>
    </location>
</feature>
<dbReference type="InterPro" id="IPR036271">
    <property type="entry name" value="Tet_transcr_reg_TetR-rel_C_sf"/>
</dbReference>
<dbReference type="AlphaFoldDB" id="A0A4Q2MA06"/>
<dbReference type="RefSeq" id="WP_129173439.1">
    <property type="nucleotide sequence ID" value="NZ_JACCBI010000001.1"/>
</dbReference>
<dbReference type="PRINTS" id="PR00455">
    <property type="entry name" value="HTHTETR"/>
</dbReference>
<dbReference type="Gene3D" id="1.10.357.10">
    <property type="entry name" value="Tetracycline Repressor, domain 2"/>
    <property type="match status" value="1"/>
</dbReference>
<dbReference type="GO" id="GO:0003700">
    <property type="term" value="F:DNA-binding transcription factor activity"/>
    <property type="evidence" value="ECO:0007669"/>
    <property type="project" value="TreeGrafter"/>
</dbReference>
<keyword evidence="3 5" id="KW-0238">DNA-binding</keyword>
<protein>
    <submittedName>
        <fullName evidence="7">AcrR family transcriptional regulator</fullName>
    </submittedName>
    <submittedName>
        <fullName evidence="8">TetR family transcriptional regulator</fullName>
    </submittedName>
</protein>
<keyword evidence="4" id="KW-0804">Transcription</keyword>
<dbReference type="Proteomes" id="UP000292686">
    <property type="component" value="Unassembled WGS sequence"/>
</dbReference>
<proteinExistence type="predicted"/>
<evidence type="ECO:0000256" key="2">
    <source>
        <dbReference type="ARBA" id="ARBA00023015"/>
    </source>
</evidence>
<keyword evidence="1" id="KW-0678">Repressor</keyword>
<evidence type="ECO:0000256" key="5">
    <source>
        <dbReference type="PROSITE-ProRule" id="PRU00335"/>
    </source>
</evidence>
<evidence type="ECO:0000313" key="7">
    <source>
        <dbReference type="EMBL" id="NYD67407.1"/>
    </source>
</evidence>
<dbReference type="PANTHER" id="PTHR30055">
    <property type="entry name" value="HTH-TYPE TRANSCRIPTIONAL REGULATOR RUTR"/>
    <property type="match status" value="1"/>
</dbReference>
<dbReference type="GO" id="GO:0000976">
    <property type="term" value="F:transcription cis-regulatory region binding"/>
    <property type="evidence" value="ECO:0007669"/>
    <property type="project" value="TreeGrafter"/>
</dbReference>
<dbReference type="OrthoDB" id="3819648at2"/>
<accession>A0A4Q2MA06</accession>
<evidence type="ECO:0000313" key="9">
    <source>
        <dbReference type="Proteomes" id="UP000292686"/>
    </source>
</evidence>
<dbReference type="Pfam" id="PF02909">
    <property type="entry name" value="TetR_C_1"/>
    <property type="match status" value="1"/>
</dbReference>
<dbReference type="InterPro" id="IPR001647">
    <property type="entry name" value="HTH_TetR"/>
</dbReference>
<dbReference type="EMBL" id="SDPM01000003">
    <property type="protein sequence ID" value="RXZ86772.1"/>
    <property type="molecule type" value="Genomic_DNA"/>
</dbReference>
<dbReference type="InterPro" id="IPR009057">
    <property type="entry name" value="Homeodomain-like_sf"/>
</dbReference>
<evidence type="ECO:0000259" key="6">
    <source>
        <dbReference type="PROSITE" id="PS50977"/>
    </source>
</evidence>
<sequence>MTTRHSRDDVVATALDLLDEHGLADLTMRRLAAALDVQASALYWHVPNKQSLLALVADRILERARPVEHDLDWPERVRAESGALRDALLAYRDGAEVVSSTIALGLGASAAWVRLLEATATSDATVDERELAASVLLEFIVGHVFREQQQSHADALGAAAPDRALDRDPDGGRVFSFGVDLIVDGFRARVGARA</sequence>
<dbReference type="InterPro" id="IPR050109">
    <property type="entry name" value="HTH-type_TetR-like_transc_reg"/>
</dbReference>
<evidence type="ECO:0000313" key="8">
    <source>
        <dbReference type="EMBL" id="RXZ86772.1"/>
    </source>
</evidence>
<dbReference type="GO" id="GO:0046677">
    <property type="term" value="P:response to antibiotic"/>
    <property type="evidence" value="ECO:0007669"/>
    <property type="project" value="InterPro"/>
</dbReference>
<keyword evidence="2" id="KW-0805">Transcription regulation</keyword>
<dbReference type="Gene3D" id="1.10.10.60">
    <property type="entry name" value="Homeodomain-like"/>
    <property type="match status" value="1"/>
</dbReference>
<dbReference type="SUPFAM" id="SSF48498">
    <property type="entry name" value="Tetracyclin repressor-like, C-terminal domain"/>
    <property type="match status" value="1"/>
</dbReference>
<dbReference type="PROSITE" id="PS50977">
    <property type="entry name" value="HTH_TETR_2"/>
    <property type="match status" value="1"/>
</dbReference>
<dbReference type="PRINTS" id="PR00400">
    <property type="entry name" value="TETREPRESSOR"/>
</dbReference>
<comment type="caution">
    <text evidence="8">The sequence shown here is derived from an EMBL/GenBank/DDBJ whole genome shotgun (WGS) entry which is preliminary data.</text>
</comment>
<dbReference type="SUPFAM" id="SSF46689">
    <property type="entry name" value="Homeodomain-like"/>
    <property type="match status" value="1"/>
</dbReference>
<dbReference type="Pfam" id="PF00440">
    <property type="entry name" value="TetR_N"/>
    <property type="match status" value="1"/>
</dbReference>
<evidence type="ECO:0000313" key="10">
    <source>
        <dbReference type="Proteomes" id="UP000581087"/>
    </source>
</evidence>
<dbReference type="EMBL" id="JACCBI010000001">
    <property type="protein sequence ID" value="NYD67407.1"/>
    <property type="molecule type" value="Genomic_DNA"/>
</dbReference>
<evidence type="ECO:0000256" key="3">
    <source>
        <dbReference type="ARBA" id="ARBA00023125"/>
    </source>
</evidence>
<keyword evidence="9" id="KW-1185">Reference proteome</keyword>
<dbReference type="PANTHER" id="PTHR30055:SF151">
    <property type="entry name" value="TRANSCRIPTIONAL REGULATORY PROTEIN"/>
    <property type="match status" value="1"/>
</dbReference>
<dbReference type="InterPro" id="IPR004111">
    <property type="entry name" value="Repressor_TetR_C"/>
</dbReference>
<dbReference type="GO" id="GO:0045892">
    <property type="term" value="P:negative regulation of DNA-templated transcription"/>
    <property type="evidence" value="ECO:0007669"/>
    <property type="project" value="InterPro"/>
</dbReference>
<evidence type="ECO:0000256" key="4">
    <source>
        <dbReference type="ARBA" id="ARBA00023163"/>
    </source>
</evidence>
<dbReference type="InterPro" id="IPR003012">
    <property type="entry name" value="Tet_transcr_reg_TetR"/>
</dbReference>
<evidence type="ECO:0000256" key="1">
    <source>
        <dbReference type="ARBA" id="ARBA00022491"/>
    </source>
</evidence>
<organism evidence="8 9">
    <name type="scientific">Agromyces atrinae</name>
    <dbReference type="NCBI Taxonomy" id="592376"/>
    <lineage>
        <taxon>Bacteria</taxon>
        <taxon>Bacillati</taxon>
        <taxon>Actinomycetota</taxon>
        <taxon>Actinomycetes</taxon>
        <taxon>Micrococcales</taxon>
        <taxon>Microbacteriaceae</taxon>
        <taxon>Agromyces</taxon>
    </lineage>
</organism>
<feature type="domain" description="HTH tetR-type" evidence="6">
    <location>
        <begin position="4"/>
        <end position="64"/>
    </location>
</feature>
<gene>
    <name evidence="7" type="ORF">BJ972_001926</name>
    <name evidence="8" type="ORF">ESP50_06805</name>
</gene>
<reference evidence="8 9" key="1">
    <citation type="submission" date="2019-01" db="EMBL/GenBank/DDBJ databases">
        <title>Agromyces.</title>
        <authorList>
            <person name="Li J."/>
        </authorList>
    </citation>
    <scope>NUCLEOTIDE SEQUENCE [LARGE SCALE GENOMIC DNA]</scope>
    <source>
        <strain evidence="8 9">DSM 23870</strain>
    </source>
</reference>